<evidence type="ECO:0000313" key="1">
    <source>
        <dbReference type="EMBL" id="CAH2238342.1"/>
    </source>
</evidence>
<accession>A0A8S4RLD1</accession>
<proteinExistence type="predicted"/>
<keyword evidence="2" id="KW-1185">Reference proteome</keyword>
<dbReference type="InterPro" id="IPR001360">
    <property type="entry name" value="Glyco_hydro_1"/>
</dbReference>
<dbReference type="Pfam" id="PF00232">
    <property type="entry name" value="Glyco_hydro_1"/>
    <property type="match status" value="1"/>
</dbReference>
<name>A0A8S4RLD1_9NEOP</name>
<organism evidence="1 2">
    <name type="scientific">Pararge aegeria aegeria</name>
    <dbReference type="NCBI Taxonomy" id="348720"/>
    <lineage>
        <taxon>Eukaryota</taxon>
        <taxon>Metazoa</taxon>
        <taxon>Ecdysozoa</taxon>
        <taxon>Arthropoda</taxon>
        <taxon>Hexapoda</taxon>
        <taxon>Insecta</taxon>
        <taxon>Pterygota</taxon>
        <taxon>Neoptera</taxon>
        <taxon>Endopterygota</taxon>
        <taxon>Lepidoptera</taxon>
        <taxon>Glossata</taxon>
        <taxon>Ditrysia</taxon>
        <taxon>Papilionoidea</taxon>
        <taxon>Nymphalidae</taxon>
        <taxon>Satyrinae</taxon>
        <taxon>Satyrini</taxon>
        <taxon>Parargina</taxon>
        <taxon>Pararge</taxon>
    </lineage>
</organism>
<gene>
    <name evidence="1" type="primary">jg24607</name>
    <name evidence="1" type="ORF">PAEG_LOCUS15448</name>
</gene>
<dbReference type="SUPFAM" id="SSF51445">
    <property type="entry name" value="(Trans)glycosidases"/>
    <property type="match status" value="1"/>
</dbReference>
<reference evidence="1" key="1">
    <citation type="submission" date="2022-03" db="EMBL/GenBank/DDBJ databases">
        <authorList>
            <person name="Lindestad O."/>
        </authorList>
    </citation>
    <scope>NUCLEOTIDE SEQUENCE</scope>
</reference>
<dbReference type="GO" id="GO:0004553">
    <property type="term" value="F:hydrolase activity, hydrolyzing O-glycosyl compounds"/>
    <property type="evidence" value="ECO:0007669"/>
    <property type="project" value="InterPro"/>
</dbReference>
<dbReference type="GO" id="GO:0005975">
    <property type="term" value="P:carbohydrate metabolic process"/>
    <property type="evidence" value="ECO:0007669"/>
    <property type="project" value="InterPro"/>
</dbReference>
<dbReference type="OrthoDB" id="65569at2759"/>
<dbReference type="EMBL" id="CAKXAJ010025333">
    <property type="protein sequence ID" value="CAH2238342.1"/>
    <property type="molecule type" value="Genomic_DNA"/>
</dbReference>
<sequence>MIDNFEWSDGYRSKFGLYEVDFEDPMRTRRPRASAHYYANVIKAHSLDVDPNNKLTDELYFVLINTSHGPDKIAKFVLQTDLTGNKPIYLSILLHPYQIIYMRMCVYLFA</sequence>
<dbReference type="AlphaFoldDB" id="A0A8S4RLD1"/>
<dbReference type="Gene3D" id="3.20.20.80">
    <property type="entry name" value="Glycosidases"/>
    <property type="match status" value="1"/>
</dbReference>
<dbReference type="InterPro" id="IPR017853">
    <property type="entry name" value="GH"/>
</dbReference>
<comment type="caution">
    <text evidence="1">The sequence shown here is derived from an EMBL/GenBank/DDBJ whole genome shotgun (WGS) entry which is preliminary data.</text>
</comment>
<evidence type="ECO:0000313" key="2">
    <source>
        <dbReference type="Proteomes" id="UP000838756"/>
    </source>
</evidence>
<dbReference type="Proteomes" id="UP000838756">
    <property type="component" value="Unassembled WGS sequence"/>
</dbReference>
<protein>
    <submittedName>
        <fullName evidence="1">Jg24607 protein</fullName>
    </submittedName>
</protein>